<sequence>MQMGKIFKSLFSTGTVEGSAEIAKATFELADALEKPEIRKLAPLIQQGGSLLEVLNSPLAELAESTLPFVKIATGLLKFALKVTKKQPTLAQTIALVSQAAYLESFKVKFLDVPQYRERLKRQGNKPASALTTQELQRLDDLELSDRQAQAALLFFQDSTLAKAYNAILIARLQELGAKPEAAQKLAKQVAQDTNRYMDAALAEMGEDVQRLREWYRGKSREEFEKYLSIDTYLEEQIKPRPSEPVFNESFTFRQIYVPLKAQRLKPDGEPDQTPPIAIEDWARQALNDDRQQDKVLFIQGNPGRGKSVFCRMFADWVRQHEHPRWTPILIRLRDVRSLAKDFEETLRKAVDRDFADNDPGWLTDRNLRFVFLLDGFDELLMEGRTSGGLEDFLRQVGRFQESCAQNSEKRHRVIITGRSLSLQSVERLMPPNLARVELLPMDDELQAQWLGQWSQLVHTNTAYLTSILQDERLPDRVRELSREPLLLYLLAAMHRDGELSVEMFEAAEGTNAKVLIYEKTLNWVLTKQRPELLNRDLTELETDGLRRILAEAGLCVVQSGGECAAIAMIEERLKGDDTARSLLEQAQTRLSESPLRNALAAFYMQPGRKGSGSVEFAHKSFSEFLCAERLKEAIEDWSTQIEVKRQQQDLIPDSAIAQQIYDLLGYGGLTPEIVEYLMALLTRSPEFNPVRLFKRLENFYLRWCDGELIDAPPENLPQKKMRLLKEQLKDSGKAIGLRQVDVYAGLNVMILLLELNRYGRSREDLKEAIVFYPCGLSNTTEFQAERLLKVIGYSYCVSTTAFRSIAGTFLSNINLSDADLSSANLSGVNLSSVNLSGAILASADLTNANLSHADLFRANLISADLSYANLQSADLSGALLYDAKLYGSNLSHANLSDATLNYANLRSTILQKANLHGASLDGANLDSSNLRNANFRSAGLRSADLGGADLGGANLRKADLSGANLSDTNLKEIFWDEGTEWDEVRGLMMWSRIPEALKQQLDLE</sequence>
<feature type="domain" description="NACHT N-terminal Helical" evidence="2">
    <location>
        <begin position="40"/>
        <end position="253"/>
    </location>
</feature>
<evidence type="ECO:0000259" key="1">
    <source>
        <dbReference type="Pfam" id="PF05729"/>
    </source>
</evidence>
<dbReference type="InterPro" id="IPR001646">
    <property type="entry name" value="5peptide_repeat"/>
</dbReference>
<dbReference type="InterPro" id="IPR054568">
    <property type="entry name" value="NNH3"/>
</dbReference>
<dbReference type="EMBL" id="JAHHHD010000002">
    <property type="protein sequence ID" value="MBW4657509.1"/>
    <property type="molecule type" value="Genomic_DNA"/>
</dbReference>
<gene>
    <name evidence="3" type="ORF">KME15_02450</name>
</gene>
<reference evidence="3" key="2">
    <citation type="journal article" date="2022" name="Microbiol. Resour. Announc.">
        <title>Metagenome Sequencing to Explore Phylogenomics of Terrestrial Cyanobacteria.</title>
        <authorList>
            <person name="Ward R.D."/>
            <person name="Stajich J.E."/>
            <person name="Johansen J.R."/>
            <person name="Huntemann M."/>
            <person name="Clum A."/>
            <person name="Foster B."/>
            <person name="Foster B."/>
            <person name="Roux S."/>
            <person name="Palaniappan K."/>
            <person name="Varghese N."/>
            <person name="Mukherjee S."/>
            <person name="Reddy T.B.K."/>
            <person name="Daum C."/>
            <person name="Copeland A."/>
            <person name="Chen I.A."/>
            <person name="Ivanova N.N."/>
            <person name="Kyrpides N.C."/>
            <person name="Shapiro N."/>
            <person name="Eloe-Fadrosh E.A."/>
            <person name="Pietrasiak N."/>
        </authorList>
    </citation>
    <scope>NUCLEOTIDE SEQUENCE</scope>
    <source>
        <strain evidence="3">UHER 2000/2452</strain>
    </source>
</reference>
<dbReference type="SUPFAM" id="SSF52540">
    <property type="entry name" value="P-loop containing nucleoside triphosphate hydrolases"/>
    <property type="match status" value="1"/>
</dbReference>
<dbReference type="PANTHER" id="PTHR14136:SF17">
    <property type="entry name" value="BTB_POZ DOMAIN-CONTAINING PROTEIN KCTD9"/>
    <property type="match status" value="1"/>
</dbReference>
<feature type="domain" description="NACHT" evidence="1">
    <location>
        <begin position="296"/>
        <end position="454"/>
    </location>
</feature>
<name>A0A951Q7X1_9CYAN</name>
<comment type="caution">
    <text evidence="3">The sequence shown here is derived from an EMBL/GenBank/DDBJ whole genome shotgun (WGS) entry which is preliminary data.</text>
</comment>
<protein>
    <submittedName>
        <fullName evidence="3">Pentapeptide repeat-containing protein</fullName>
    </submittedName>
</protein>
<evidence type="ECO:0000313" key="3">
    <source>
        <dbReference type="EMBL" id="MBW4657509.1"/>
    </source>
</evidence>
<organism evidence="3 4">
    <name type="scientific">Drouetiella hepatica Uher 2000/2452</name>
    <dbReference type="NCBI Taxonomy" id="904376"/>
    <lineage>
        <taxon>Bacteria</taxon>
        <taxon>Bacillati</taxon>
        <taxon>Cyanobacteriota</taxon>
        <taxon>Cyanophyceae</taxon>
        <taxon>Oculatellales</taxon>
        <taxon>Oculatellaceae</taxon>
        <taxon>Drouetiella</taxon>
    </lineage>
</organism>
<dbReference type="InterPro" id="IPR007111">
    <property type="entry name" value="NACHT_NTPase"/>
</dbReference>
<dbReference type="Gene3D" id="2.160.20.80">
    <property type="entry name" value="E3 ubiquitin-protein ligase SopA"/>
    <property type="match status" value="1"/>
</dbReference>
<evidence type="ECO:0000259" key="2">
    <source>
        <dbReference type="Pfam" id="PF22735"/>
    </source>
</evidence>
<dbReference type="Pfam" id="PF22735">
    <property type="entry name" value="NNH3"/>
    <property type="match status" value="1"/>
</dbReference>
<reference evidence="3" key="1">
    <citation type="submission" date="2021-05" db="EMBL/GenBank/DDBJ databases">
        <authorList>
            <person name="Pietrasiak N."/>
            <person name="Ward R."/>
            <person name="Stajich J.E."/>
            <person name="Kurbessoian T."/>
        </authorList>
    </citation>
    <scope>NUCLEOTIDE SEQUENCE</scope>
    <source>
        <strain evidence="3">UHER 2000/2452</strain>
    </source>
</reference>
<dbReference type="Proteomes" id="UP000757435">
    <property type="component" value="Unassembled WGS sequence"/>
</dbReference>
<dbReference type="Gene3D" id="3.40.50.300">
    <property type="entry name" value="P-loop containing nucleotide triphosphate hydrolases"/>
    <property type="match status" value="1"/>
</dbReference>
<dbReference type="Pfam" id="PF00805">
    <property type="entry name" value="Pentapeptide"/>
    <property type="match status" value="3"/>
</dbReference>
<dbReference type="PANTHER" id="PTHR14136">
    <property type="entry name" value="BTB_POZ DOMAIN-CONTAINING PROTEIN KCTD9"/>
    <property type="match status" value="1"/>
</dbReference>
<dbReference type="Pfam" id="PF05729">
    <property type="entry name" value="NACHT"/>
    <property type="match status" value="1"/>
</dbReference>
<accession>A0A951Q7X1</accession>
<dbReference type="AlphaFoldDB" id="A0A951Q7X1"/>
<dbReference type="InterPro" id="IPR051082">
    <property type="entry name" value="Pentapeptide-BTB/POZ_domain"/>
</dbReference>
<proteinExistence type="predicted"/>
<dbReference type="SUPFAM" id="SSF141571">
    <property type="entry name" value="Pentapeptide repeat-like"/>
    <property type="match status" value="1"/>
</dbReference>
<evidence type="ECO:0000313" key="4">
    <source>
        <dbReference type="Proteomes" id="UP000757435"/>
    </source>
</evidence>
<dbReference type="InterPro" id="IPR027417">
    <property type="entry name" value="P-loop_NTPase"/>
</dbReference>